<protein>
    <recommendedName>
        <fullName evidence="3">N-acetyltransferase domain-containing protein</fullName>
    </recommendedName>
</protein>
<comment type="caution">
    <text evidence="1">The sequence shown here is derived from an EMBL/GenBank/DDBJ whole genome shotgun (WGS) entry which is preliminary data.</text>
</comment>
<keyword evidence="2" id="KW-1185">Reference proteome</keyword>
<dbReference type="EMBL" id="JAEILM010000100">
    <property type="protein sequence ID" value="MBI6635848.1"/>
    <property type="molecule type" value="Genomic_DNA"/>
</dbReference>
<evidence type="ECO:0000313" key="1">
    <source>
        <dbReference type="EMBL" id="MBI6635848.1"/>
    </source>
</evidence>
<gene>
    <name evidence="1" type="ORF">YA0871_24610</name>
</gene>
<sequence>MQMADPHEGMISFQKALQAGILDIGPVRNFHDLFSHIDESTLGTIRLTYVRLTQDCQSVLAFVSCVMNGQIDGVLCVSVGYAVPKHLRNQGFAKQLLNDVIKDQVFQAGQMGNSYLFIEAAVDVANIESQRVAEAVLNSPRESITDAASGRPAFRYTAKFDTSTGLKL</sequence>
<dbReference type="SUPFAM" id="SSF55729">
    <property type="entry name" value="Acyl-CoA N-acyltransferases (Nat)"/>
    <property type="match status" value="1"/>
</dbReference>
<dbReference type="Gene3D" id="3.40.630.30">
    <property type="match status" value="1"/>
</dbReference>
<organism evidence="1 2">
    <name type="scientific">Pseudomonas paralactis</name>
    <dbReference type="NCBI Taxonomy" id="1615673"/>
    <lineage>
        <taxon>Bacteria</taxon>
        <taxon>Pseudomonadati</taxon>
        <taxon>Pseudomonadota</taxon>
        <taxon>Gammaproteobacteria</taxon>
        <taxon>Pseudomonadales</taxon>
        <taxon>Pseudomonadaceae</taxon>
        <taxon>Pseudomonas</taxon>
    </lineage>
</organism>
<evidence type="ECO:0008006" key="3">
    <source>
        <dbReference type="Google" id="ProtNLM"/>
    </source>
</evidence>
<proteinExistence type="predicted"/>
<evidence type="ECO:0000313" key="2">
    <source>
        <dbReference type="Proteomes" id="UP000607562"/>
    </source>
</evidence>
<dbReference type="RefSeq" id="WP_198708714.1">
    <property type="nucleotide sequence ID" value="NZ_JAEILM010000100.1"/>
</dbReference>
<reference evidence="1 2" key="1">
    <citation type="submission" date="2020-12" db="EMBL/GenBank/DDBJ databases">
        <title>Comparative genomic insights into the epidemiology and virulence of plant pathogenic Pseudomonads from Turkey.</title>
        <authorList>
            <person name="Dillon M."/>
            <person name="Ruiz-Bedoya T."/>
            <person name="Bendalovic-Torma C."/>
            <person name="Guttman K.M."/>
            <person name="Kwak H."/>
            <person name="Middleton M.A."/>
            <person name="Wang P.W."/>
            <person name="Horuz S."/>
            <person name="Aysan Y."/>
            <person name="Guttman D.S."/>
        </authorList>
    </citation>
    <scope>NUCLEOTIDE SEQUENCE [LARGE SCALE GENOMIC DNA]</scope>
    <source>
        <strain evidence="1 2">Marul_2_1</strain>
    </source>
</reference>
<accession>A0ABS0V6C4</accession>
<dbReference type="Proteomes" id="UP000607562">
    <property type="component" value="Unassembled WGS sequence"/>
</dbReference>
<dbReference type="InterPro" id="IPR016181">
    <property type="entry name" value="Acyl_CoA_acyltransferase"/>
</dbReference>
<name>A0ABS0V6C4_9PSED</name>